<reference evidence="1" key="1">
    <citation type="submission" date="2022-10" db="EMBL/GenBank/DDBJ databases">
        <title>Culturing micro-colonial fungi from biological soil crusts in the Mojave desert and describing Neophaeococcomyces mojavensis, and introducing the new genera and species Taxawa tesnikishii.</title>
        <authorList>
            <person name="Kurbessoian T."/>
            <person name="Stajich J.E."/>
        </authorList>
    </citation>
    <scope>NUCLEOTIDE SEQUENCE</scope>
    <source>
        <strain evidence="1">JES_112</strain>
    </source>
</reference>
<protein>
    <submittedName>
        <fullName evidence="1">Uncharacterized protein</fullName>
    </submittedName>
</protein>
<organism evidence="1 2">
    <name type="scientific">Neophaeococcomyces mojaviensis</name>
    <dbReference type="NCBI Taxonomy" id="3383035"/>
    <lineage>
        <taxon>Eukaryota</taxon>
        <taxon>Fungi</taxon>
        <taxon>Dikarya</taxon>
        <taxon>Ascomycota</taxon>
        <taxon>Pezizomycotina</taxon>
        <taxon>Eurotiomycetes</taxon>
        <taxon>Chaetothyriomycetidae</taxon>
        <taxon>Chaetothyriales</taxon>
        <taxon>Chaetothyriales incertae sedis</taxon>
        <taxon>Neophaeococcomyces</taxon>
    </lineage>
</organism>
<name>A0ACC3A629_9EURO</name>
<sequence length="381" mass="42188">MPTVRRYGMPPSGPNYDPTGVEYYTITDLQFLNQTILPNVKIAYRQFQPTSGSSKGYVLIPTCFSGVINTTLTFTSSSTPECSSLSQYHVIVVAMLSNGESASPSNAPFFPNPGELHYEDCINAQYRLLTEGLGVKELEAVVGFSMGGQQAYHWAVMYPKFVKRIVGICTSARTSPHNYAFLEGPIAALTNSLDYIAYKEVKERLARGEDIGEHLKEVKPKRGLKAFARAYAAWLTSGEWFRQREWEKTLGCGSVEEWIAQREVSYEGIGWDADDLLGLARMWQMGDVGRTGKKELSTLGGGVGKDDELEAALRGIECKVLLMPCRTDQYFAVEDNEKEVQFLKDGKVVVIESSWGHVAGGGGCAEDVKFMDTKIADFLKE</sequence>
<dbReference type="Proteomes" id="UP001172386">
    <property type="component" value="Unassembled WGS sequence"/>
</dbReference>
<keyword evidence="2" id="KW-1185">Reference proteome</keyword>
<evidence type="ECO:0000313" key="2">
    <source>
        <dbReference type="Proteomes" id="UP001172386"/>
    </source>
</evidence>
<proteinExistence type="predicted"/>
<accession>A0ACC3A629</accession>
<gene>
    <name evidence="1" type="ORF">H2198_005298</name>
</gene>
<dbReference type="EMBL" id="JAPDRQ010000086">
    <property type="protein sequence ID" value="KAJ9655950.1"/>
    <property type="molecule type" value="Genomic_DNA"/>
</dbReference>
<evidence type="ECO:0000313" key="1">
    <source>
        <dbReference type="EMBL" id="KAJ9655950.1"/>
    </source>
</evidence>
<comment type="caution">
    <text evidence="1">The sequence shown here is derived from an EMBL/GenBank/DDBJ whole genome shotgun (WGS) entry which is preliminary data.</text>
</comment>